<dbReference type="PANTHER" id="PTHR43179:SF12">
    <property type="entry name" value="GALACTOFURANOSYLTRANSFERASE GLFT2"/>
    <property type="match status" value="1"/>
</dbReference>
<dbReference type="PANTHER" id="PTHR43179">
    <property type="entry name" value="RHAMNOSYLTRANSFERASE WBBL"/>
    <property type="match status" value="1"/>
</dbReference>
<dbReference type="Proteomes" id="UP000003374">
    <property type="component" value="Unassembled WGS sequence"/>
</dbReference>
<dbReference type="CDD" id="cd04186">
    <property type="entry name" value="GT_2_like_c"/>
    <property type="match status" value="1"/>
</dbReference>
<protein>
    <submittedName>
        <fullName evidence="6">Rhamnosyl transferase related protein</fullName>
    </submittedName>
</protein>
<evidence type="ECO:0000256" key="2">
    <source>
        <dbReference type="ARBA" id="ARBA00022676"/>
    </source>
</evidence>
<dbReference type="GO" id="GO:0016757">
    <property type="term" value="F:glycosyltransferase activity"/>
    <property type="evidence" value="ECO:0007669"/>
    <property type="project" value="UniProtKB-KW"/>
</dbReference>
<dbReference type="AlphaFoldDB" id="A4BNE9"/>
<reference evidence="6 7" key="1">
    <citation type="submission" date="2006-02" db="EMBL/GenBank/DDBJ databases">
        <authorList>
            <person name="Waterbury J."/>
            <person name="Ferriera S."/>
            <person name="Johnson J."/>
            <person name="Kravitz S."/>
            <person name="Halpern A."/>
            <person name="Remington K."/>
            <person name="Beeson K."/>
            <person name="Tran B."/>
            <person name="Rogers Y.-H."/>
            <person name="Friedman R."/>
            <person name="Venter J.C."/>
        </authorList>
    </citation>
    <scope>NUCLEOTIDE SEQUENCE [LARGE SCALE GENOMIC DNA]</scope>
    <source>
        <strain evidence="6 7">Nb-231</strain>
    </source>
</reference>
<feature type="transmembrane region" description="Helical" evidence="4">
    <location>
        <begin position="304"/>
        <end position="321"/>
    </location>
</feature>
<evidence type="ECO:0000313" key="7">
    <source>
        <dbReference type="Proteomes" id="UP000003374"/>
    </source>
</evidence>
<keyword evidence="4" id="KW-0812">Transmembrane</keyword>
<comment type="similarity">
    <text evidence="1">Belongs to the glycosyltransferase 2 family.</text>
</comment>
<evidence type="ECO:0000313" key="6">
    <source>
        <dbReference type="EMBL" id="EAR22748.1"/>
    </source>
</evidence>
<dbReference type="Pfam" id="PF00535">
    <property type="entry name" value="Glycos_transf_2"/>
    <property type="match status" value="2"/>
</dbReference>
<evidence type="ECO:0000256" key="3">
    <source>
        <dbReference type="ARBA" id="ARBA00022679"/>
    </source>
</evidence>
<keyword evidence="4" id="KW-0472">Membrane</keyword>
<sequence length="364" mass="40518">MDLIEPKGAAQVYIVVLNWNGWEDTLACLESIMRSDYPAFRVIVCDNASTDGSPERIKAWAAGKLEPLRSPAETERRYSPIAKPIACLEITHAEAQTMARSLPDAPLTLLHTGGNLGYAGGNNAGLRYALARGDADYCWVLNNDLVIASDALSRLVERMSEQLEAGLCGSVLLDYHAPERVQALGGATYNPWLGTHRAIGAGASAGRRIDREAVERRMSYVIGAALFVSRRWLDEIGLLCEDYFLYFEEIDWAVRGRGRGRFQLAFAPRSRVYHKGGGSTGRPSQSPAADYLALHNRLRFTRKHIPWALPTVWLGFLLVLANRLRRGQFDRIIPILAIMLGGAPNTRQFTSSKKSVERWHERQV</sequence>
<proteinExistence type="inferred from homology"/>
<keyword evidence="4" id="KW-1133">Transmembrane helix</keyword>
<accession>A4BNE9</accession>
<keyword evidence="2" id="KW-0328">Glycosyltransferase</keyword>
<dbReference type="SUPFAM" id="SSF53448">
    <property type="entry name" value="Nucleotide-diphospho-sugar transferases"/>
    <property type="match status" value="1"/>
</dbReference>
<keyword evidence="7" id="KW-1185">Reference proteome</keyword>
<organism evidence="6 7">
    <name type="scientific">Nitrococcus mobilis Nb-231</name>
    <dbReference type="NCBI Taxonomy" id="314278"/>
    <lineage>
        <taxon>Bacteria</taxon>
        <taxon>Pseudomonadati</taxon>
        <taxon>Pseudomonadota</taxon>
        <taxon>Gammaproteobacteria</taxon>
        <taxon>Chromatiales</taxon>
        <taxon>Ectothiorhodospiraceae</taxon>
        <taxon>Nitrococcus</taxon>
    </lineage>
</organism>
<dbReference type="EMBL" id="AAOF01000002">
    <property type="protein sequence ID" value="EAR22748.1"/>
    <property type="molecule type" value="Genomic_DNA"/>
</dbReference>
<evidence type="ECO:0000256" key="4">
    <source>
        <dbReference type="SAM" id="Phobius"/>
    </source>
</evidence>
<dbReference type="HOGENOM" id="CLU_023845_4_1_6"/>
<name>A4BNE9_9GAMM</name>
<dbReference type="STRING" id="314278.NB231_09858"/>
<dbReference type="InterPro" id="IPR001173">
    <property type="entry name" value="Glyco_trans_2-like"/>
</dbReference>
<dbReference type="eggNOG" id="COG1216">
    <property type="taxonomic scope" value="Bacteria"/>
</dbReference>
<dbReference type="OrthoDB" id="9771846at2"/>
<feature type="domain" description="Glycosyltransferase 2-like" evidence="5">
    <location>
        <begin position="103"/>
        <end position="172"/>
    </location>
</feature>
<dbReference type="InterPro" id="IPR029044">
    <property type="entry name" value="Nucleotide-diphossugar_trans"/>
</dbReference>
<evidence type="ECO:0000259" key="5">
    <source>
        <dbReference type="Pfam" id="PF00535"/>
    </source>
</evidence>
<gene>
    <name evidence="6" type="ORF">NB231_09858</name>
</gene>
<keyword evidence="3 6" id="KW-0808">Transferase</keyword>
<comment type="caution">
    <text evidence="6">The sequence shown here is derived from an EMBL/GenBank/DDBJ whole genome shotgun (WGS) entry which is preliminary data.</text>
</comment>
<evidence type="ECO:0000256" key="1">
    <source>
        <dbReference type="ARBA" id="ARBA00006739"/>
    </source>
</evidence>
<feature type="domain" description="Glycosyltransferase 2-like" evidence="5">
    <location>
        <begin position="14"/>
        <end position="62"/>
    </location>
</feature>
<dbReference type="Gene3D" id="3.90.550.10">
    <property type="entry name" value="Spore Coat Polysaccharide Biosynthesis Protein SpsA, Chain A"/>
    <property type="match status" value="1"/>
</dbReference>